<organism evidence="9 10">
    <name type="scientific">Haloarcula nitratireducens</name>
    <dbReference type="NCBI Taxonomy" id="2487749"/>
    <lineage>
        <taxon>Archaea</taxon>
        <taxon>Methanobacteriati</taxon>
        <taxon>Methanobacteriota</taxon>
        <taxon>Stenosarchaea group</taxon>
        <taxon>Halobacteria</taxon>
        <taxon>Halobacteriales</taxon>
        <taxon>Haloarculaceae</taxon>
        <taxon>Haloarcula</taxon>
    </lineage>
</organism>
<keyword evidence="10" id="KW-1185">Reference proteome</keyword>
<accession>A0AAW4PHN1</accession>
<feature type="transmembrane region" description="Helical" evidence="7">
    <location>
        <begin position="145"/>
        <end position="165"/>
    </location>
</feature>
<dbReference type="PANTHER" id="PTHR32243:SF18">
    <property type="entry name" value="INNER MEMBRANE ABC TRANSPORTER PERMEASE PROTEIN YCJP"/>
    <property type="match status" value="1"/>
</dbReference>
<dbReference type="InterPro" id="IPR035906">
    <property type="entry name" value="MetI-like_sf"/>
</dbReference>
<dbReference type="Pfam" id="PF00528">
    <property type="entry name" value="BPD_transp_1"/>
    <property type="match status" value="1"/>
</dbReference>
<dbReference type="SUPFAM" id="SSF161098">
    <property type="entry name" value="MetI-like"/>
    <property type="match status" value="1"/>
</dbReference>
<dbReference type="Proteomes" id="UP001430455">
    <property type="component" value="Unassembled WGS sequence"/>
</dbReference>
<dbReference type="InterPro" id="IPR000515">
    <property type="entry name" value="MetI-like"/>
</dbReference>
<dbReference type="RefSeq" id="WP_220581542.1">
    <property type="nucleotide sequence ID" value="NZ_RKLT01000012.1"/>
</dbReference>
<evidence type="ECO:0000256" key="6">
    <source>
        <dbReference type="ARBA" id="ARBA00023136"/>
    </source>
</evidence>
<dbReference type="CDD" id="cd06261">
    <property type="entry name" value="TM_PBP2"/>
    <property type="match status" value="1"/>
</dbReference>
<dbReference type="PROSITE" id="PS50928">
    <property type="entry name" value="ABC_TM1"/>
    <property type="match status" value="1"/>
</dbReference>
<evidence type="ECO:0000256" key="1">
    <source>
        <dbReference type="ARBA" id="ARBA00004651"/>
    </source>
</evidence>
<feature type="domain" description="ABC transmembrane type-1" evidence="8">
    <location>
        <begin position="74"/>
        <end position="265"/>
    </location>
</feature>
<feature type="transmembrane region" description="Helical" evidence="7">
    <location>
        <begin position="74"/>
        <end position="99"/>
    </location>
</feature>
<evidence type="ECO:0000313" key="9">
    <source>
        <dbReference type="EMBL" id="MBX0296950.1"/>
    </source>
</evidence>
<gene>
    <name evidence="9" type="ORF">EGH23_18895</name>
</gene>
<feature type="transmembrane region" description="Helical" evidence="7">
    <location>
        <begin position="186"/>
        <end position="211"/>
    </location>
</feature>
<evidence type="ECO:0000256" key="2">
    <source>
        <dbReference type="ARBA" id="ARBA00022448"/>
    </source>
</evidence>
<name>A0AAW4PHN1_9EURY</name>
<comment type="subcellular location">
    <subcellularLocation>
        <location evidence="1 7">Cell membrane</location>
        <topology evidence="1 7">Multi-pass membrane protein</topology>
    </subcellularLocation>
</comment>
<evidence type="ECO:0000256" key="5">
    <source>
        <dbReference type="ARBA" id="ARBA00022989"/>
    </source>
</evidence>
<keyword evidence="5 7" id="KW-1133">Transmembrane helix</keyword>
<evidence type="ECO:0000313" key="10">
    <source>
        <dbReference type="Proteomes" id="UP001430455"/>
    </source>
</evidence>
<dbReference type="GO" id="GO:0055085">
    <property type="term" value="P:transmembrane transport"/>
    <property type="evidence" value="ECO:0007669"/>
    <property type="project" value="InterPro"/>
</dbReference>
<feature type="transmembrane region" description="Helical" evidence="7">
    <location>
        <begin position="16"/>
        <end position="35"/>
    </location>
</feature>
<proteinExistence type="inferred from homology"/>
<dbReference type="PANTHER" id="PTHR32243">
    <property type="entry name" value="MALTOSE TRANSPORT SYSTEM PERMEASE-RELATED"/>
    <property type="match status" value="1"/>
</dbReference>
<keyword evidence="4 7" id="KW-0812">Transmembrane</keyword>
<feature type="transmembrane region" description="Helical" evidence="7">
    <location>
        <begin position="111"/>
        <end position="133"/>
    </location>
</feature>
<dbReference type="GO" id="GO:0005886">
    <property type="term" value="C:plasma membrane"/>
    <property type="evidence" value="ECO:0007669"/>
    <property type="project" value="UniProtKB-SubCell"/>
</dbReference>
<comment type="similarity">
    <text evidence="7">Belongs to the binding-protein-dependent transport system permease family.</text>
</comment>
<dbReference type="EMBL" id="RKLT01000012">
    <property type="protein sequence ID" value="MBX0296950.1"/>
    <property type="molecule type" value="Genomic_DNA"/>
</dbReference>
<keyword evidence="6 7" id="KW-0472">Membrane</keyword>
<comment type="caution">
    <text evidence="9">The sequence shown here is derived from an EMBL/GenBank/DDBJ whole genome shotgun (WGS) entry which is preliminary data.</text>
</comment>
<feature type="transmembrane region" description="Helical" evidence="7">
    <location>
        <begin position="242"/>
        <end position="263"/>
    </location>
</feature>
<reference evidence="9 10" key="1">
    <citation type="submission" date="2021-06" db="EMBL/GenBank/DDBJ databases">
        <title>Halomicroarcula sp. a new haloarchaeum isolated from saline soil.</title>
        <authorList>
            <person name="Duran-Viseras A."/>
            <person name="Sanchez-Porro C."/>
            <person name="Ventosa A."/>
        </authorList>
    </citation>
    <scope>NUCLEOTIDE SEQUENCE [LARGE SCALE GENOMIC DNA]</scope>
    <source>
        <strain evidence="9 10">F27</strain>
    </source>
</reference>
<keyword evidence="2 7" id="KW-0813">Transport</keyword>
<sequence>MSTSSYESRTRKWIRYGLIAICLLLVLFPIFWMLVSSLRPRSAMFSTNPSLIPTTITFEHYWSVINRDEFVTSFINSIIIAVGSTIVSITFATLAGYGWGKFDFPGSQITAVYVIVTRVMPIVSVIVPLFFILQQFGLINTYPGLIASYMVFMLPLTSWMLIGFFENIPENVLNAGRIDGMNELQIYLRIALPMAKPGIIATALFAFVIAWQEFLFANTLMQSGDKRTVPVMMYGMMNRYTIEWGSLMASSILFIIPVVILFVGMQRYFIRGITGPET</sequence>
<dbReference type="InterPro" id="IPR050901">
    <property type="entry name" value="BP-dep_ABC_trans_perm"/>
</dbReference>
<evidence type="ECO:0000256" key="7">
    <source>
        <dbReference type="RuleBase" id="RU363032"/>
    </source>
</evidence>
<evidence type="ECO:0000256" key="3">
    <source>
        <dbReference type="ARBA" id="ARBA00022475"/>
    </source>
</evidence>
<dbReference type="Gene3D" id="1.10.3720.10">
    <property type="entry name" value="MetI-like"/>
    <property type="match status" value="1"/>
</dbReference>
<evidence type="ECO:0000256" key="4">
    <source>
        <dbReference type="ARBA" id="ARBA00022692"/>
    </source>
</evidence>
<keyword evidence="3" id="KW-1003">Cell membrane</keyword>
<evidence type="ECO:0000259" key="8">
    <source>
        <dbReference type="PROSITE" id="PS50928"/>
    </source>
</evidence>
<protein>
    <submittedName>
        <fullName evidence="9">Carbohydrate ABC transporter permease</fullName>
    </submittedName>
</protein>
<dbReference type="AlphaFoldDB" id="A0AAW4PHN1"/>